<dbReference type="RefSeq" id="WP_103678982.1">
    <property type="nucleotide sequence ID" value="NZ_LPWH01000001.1"/>
</dbReference>
<dbReference type="EMBL" id="LPWH01000001">
    <property type="protein sequence ID" value="POR05637.1"/>
    <property type="molecule type" value="Genomic_DNA"/>
</dbReference>
<dbReference type="GO" id="GO:0008168">
    <property type="term" value="F:methyltransferase activity"/>
    <property type="evidence" value="ECO:0007669"/>
    <property type="project" value="TreeGrafter"/>
</dbReference>
<protein>
    <recommendedName>
        <fullName evidence="1">Methyltransferase domain-containing protein</fullName>
    </recommendedName>
</protein>
<dbReference type="InterPro" id="IPR041698">
    <property type="entry name" value="Methyltransf_25"/>
</dbReference>
<evidence type="ECO:0000313" key="3">
    <source>
        <dbReference type="Proteomes" id="UP000237350"/>
    </source>
</evidence>
<comment type="caution">
    <text evidence="2">The sequence shown here is derived from an EMBL/GenBank/DDBJ whole genome shotgun (WGS) entry which is preliminary data.</text>
</comment>
<organism evidence="2 3">
    <name type="scientific">Alkalispirochaeta sphaeroplastigenens</name>
    <dbReference type="NCBI Taxonomy" id="1187066"/>
    <lineage>
        <taxon>Bacteria</taxon>
        <taxon>Pseudomonadati</taxon>
        <taxon>Spirochaetota</taxon>
        <taxon>Spirochaetia</taxon>
        <taxon>Spirochaetales</taxon>
        <taxon>Spirochaetaceae</taxon>
        <taxon>Alkalispirochaeta</taxon>
    </lineage>
</organism>
<accession>A0A2S4K1K0</accession>
<dbReference type="InterPro" id="IPR050508">
    <property type="entry name" value="Methyltransf_Superfamily"/>
</dbReference>
<dbReference type="Pfam" id="PF13649">
    <property type="entry name" value="Methyltransf_25"/>
    <property type="match status" value="1"/>
</dbReference>
<dbReference type="Gene3D" id="3.40.50.150">
    <property type="entry name" value="Vaccinia Virus protein VP39"/>
    <property type="match status" value="1"/>
</dbReference>
<dbReference type="SUPFAM" id="SSF53335">
    <property type="entry name" value="S-adenosyl-L-methionine-dependent methyltransferases"/>
    <property type="match status" value="1"/>
</dbReference>
<proteinExistence type="predicted"/>
<dbReference type="AlphaFoldDB" id="A0A2S4K1K0"/>
<sequence>MDLYRTIASEYSHLFPSSPEKFRAIETQLTAIGARDLLDIGCASGEFTRQIAAPGRTVTGLDLDEEMIREARLQSGTLRDLSFVRAEMTGFLQKSPPGSRDALLCLGNTLAYVDGHEELEQYLTQAARVLRPGGYLAVQILNYSNPAIRPGFVFPLLETPRISFSRRYVALETDPARPPSPETAPSVPARGYGFETRVTHKETGASLTDLHLHWPFPAPLLQETAARAGFSRSQVCGDYQGTPLTQQSFFALLHLWKNR</sequence>
<reference evidence="3" key="1">
    <citation type="submission" date="2015-12" db="EMBL/GenBank/DDBJ databases">
        <authorList>
            <person name="Lodha T.D."/>
            <person name="Chintalapati S."/>
            <person name="Chintalapati V.R."/>
            <person name="Sravanthi T."/>
        </authorList>
    </citation>
    <scope>NUCLEOTIDE SEQUENCE [LARGE SCALE GENOMIC DNA]</scope>
    <source>
        <strain evidence="3">JC133</strain>
    </source>
</reference>
<dbReference type="CDD" id="cd02440">
    <property type="entry name" value="AdoMet_MTases"/>
    <property type="match status" value="1"/>
</dbReference>
<name>A0A2S4K1K0_9SPIO</name>
<dbReference type="Proteomes" id="UP000237350">
    <property type="component" value="Unassembled WGS sequence"/>
</dbReference>
<dbReference type="OrthoDB" id="9791837at2"/>
<feature type="domain" description="Methyltransferase" evidence="1">
    <location>
        <begin position="38"/>
        <end position="134"/>
    </location>
</feature>
<dbReference type="InterPro" id="IPR029063">
    <property type="entry name" value="SAM-dependent_MTases_sf"/>
</dbReference>
<evidence type="ECO:0000313" key="2">
    <source>
        <dbReference type="EMBL" id="POR05637.1"/>
    </source>
</evidence>
<gene>
    <name evidence="2" type="ORF">AU468_00215</name>
</gene>
<evidence type="ECO:0000259" key="1">
    <source>
        <dbReference type="Pfam" id="PF13649"/>
    </source>
</evidence>
<keyword evidence="3" id="KW-1185">Reference proteome</keyword>
<dbReference type="PANTHER" id="PTHR42912">
    <property type="entry name" value="METHYLTRANSFERASE"/>
    <property type="match status" value="1"/>
</dbReference>